<dbReference type="Proteomes" id="UP000196158">
    <property type="component" value="Unassembled WGS sequence"/>
</dbReference>
<feature type="region of interest" description="Disordered" evidence="1">
    <location>
        <begin position="222"/>
        <end position="252"/>
    </location>
</feature>
<dbReference type="AlphaFoldDB" id="A0A1X7RAE3"/>
<proteinExistence type="predicted"/>
<evidence type="ECO:0000313" key="2">
    <source>
        <dbReference type="EMBL" id="SMN22605.1"/>
    </source>
</evidence>
<keyword evidence="3" id="KW-1185">Reference proteome</keyword>
<protein>
    <submittedName>
        <fullName evidence="2">Similar to Saccharomyces cerevisiae YIR025W MND2 Subunit of the anaphase-promoting complex (APC)</fullName>
    </submittedName>
</protein>
<dbReference type="GO" id="GO:0031145">
    <property type="term" value="P:anaphase-promoting complex-dependent catabolic process"/>
    <property type="evidence" value="ECO:0007669"/>
    <property type="project" value="InterPro"/>
</dbReference>
<feature type="compositionally biased region" description="Acidic residues" evidence="1">
    <location>
        <begin position="224"/>
        <end position="252"/>
    </location>
</feature>
<dbReference type="EMBL" id="FXLY01000012">
    <property type="protein sequence ID" value="SMN22605.1"/>
    <property type="molecule type" value="Genomic_DNA"/>
</dbReference>
<evidence type="ECO:0000256" key="1">
    <source>
        <dbReference type="SAM" id="MobiDB-lite"/>
    </source>
</evidence>
<accession>A0A1X7RAE3</accession>
<reference evidence="2 3" key="1">
    <citation type="submission" date="2017-04" db="EMBL/GenBank/DDBJ databases">
        <authorList>
            <person name="Afonso C.L."/>
            <person name="Miller P.J."/>
            <person name="Scott M.A."/>
            <person name="Spackman E."/>
            <person name="Goraichik I."/>
            <person name="Dimitrov K.M."/>
            <person name="Suarez D.L."/>
            <person name="Swayne D.E."/>
        </authorList>
    </citation>
    <scope>NUCLEOTIDE SEQUENCE [LARGE SCALE GENOMIC DNA]</scope>
</reference>
<sequence length="252" mass="29376">MFGDTYRNSLNDLPLFNNIKKQLEQNRDKEKKSPRTLTHNKNERTRIRSNRYMHSLNAYSASRSQPLRYSRNMKGKIDYLNVEVENENRRRNQLRSLGGNIFKPIGFESRGKEPEVIKQQVLTNSIYDSLWNRTSITHLSNIESPFMIQGCISSDGNVEFNCDEVEENQASNMSLERRGNNIPGRNELNFRFHESFQTSNIVAVEHSGIDTFDNANILGLTIQEPEDDEQREEDENESWDEENAICYDDDTI</sequence>
<feature type="compositionally biased region" description="Basic and acidic residues" evidence="1">
    <location>
        <begin position="23"/>
        <end position="33"/>
    </location>
</feature>
<dbReference type="InterPro" id="IPR008402">
    <property type="entry name" value="APC_su15/mnd2"/>
</dbReference>
<gene>
    <name evidence="2" type="ORF">KASA_0G02211G</name>
</gene>
<dbReference type="GO" id="GO:0005680">
    <property type="term" value="C:anaphase-promoting complex"/>
    <property type="evidence" value="ECO:0007669"/>
    <property type="project" value="InterPro"/>
</dbReference>
<name>A0A1X7RAE3_9SACH</name>
<dbReference type="OrthoDB" id="4066910at2759"/>
<dbReference type="Pfam" id="PF05841">
    <property type="entry name" value="Apc15p"/>
    <property type="match status" value="1"/>
</dbReference>
<feature type="region of interest" description="Disordered" evidence="1">
    <location>
        <begin position="23"/>
        <end position="46"/>
    </location>
</feature>
<organism evidence="2 3">
    <name type="scientific">Maudiozyma saulgeensis</name>
    <dbReference type="NCBI Taxonomy" id="1789683"/>
    <lineage>
        <taxon>Eukaryota</taxon>
        <taxon>Fungi</taxon>
        <taxon>Dikarya</taxon>
        <taxon>Ascomycota</taxon>
        <taxon>Saccharomycotina</taxon>
        <taxon>Saccharomycetes</taxon>
        <taxon>Saccharomycetales</taxon>
        <taxon>Saccharomycetaceae</taxon>
        <taxon>Maudiozyma</taxon>
    </lineage>
</organism>
<evidence type="ECO:0000313" key="3">
    <source>
        <dbReference type="Proteomes" id="UP000196158"/>
    </source>
</evidence>